<dbReference type="PANTHER" id="PTHR12526">
    <property type="entry name" value="GLYCOSYLTRANSFERASE"/>
    <property type="match status" value="1"/>
</dbReference>
<dbReference type="Pfam" id="PF13439">
    <property type="entry name" value="Glyco_transf_4"/>
    <property type="match status" value="1"/>
</dbReference>
<dbReference type="Gene3D" id="3.40.50.2000">
    <property type="entry name" value="Glycogen Phosphorylase B"/>
    <property type="match status" value="2"/>
</dbReference>
<proteinExistence type="predicted"/>
<protein>
    <submittedName>
        <fullName evidence="4">N, N'-diacetylbacillosaminyl-diphospho-undecaprenol alpha-1,3-N-acetylgalactosaminyltransferase</fullName>
        <ecNumber evidence="4">2.4.1.290</ecNumber>
    </submittedName>
</protein>
<evidence type="ECO:0000259" key="3">
    <source>
        <dbReference type="Pfam" id="PF13439"/>
    </source>
</evidence>
<name>A0A518ISJ8_9BACT</name>
<feature type="domain" description="Glycosyltransferase subfamily 4-like N-terminal" evidence="3">
    <location>
        <begin position="12"/>
        <end position="174"/>
    </location>
</feature>
<dbReference type="Proteomes" id="UP000316770">
    <property type="component" value="Chromosome"/>
</dbReference>
<dbReference type="PANTHER" id="PTHR12526:SF510">
    <property type="entry name" value="D-INOSITOL 3-PHOSPHATE GLYCOSYLTRANSFERASE"/>
    <property type="match status" value="1"/>
</dbReference>
<dbReference type="InterPro" id="IPR028098">
    <property type="entry name" value="Glyco_trans_4-like_N"/>
</dbReference>
<evidence type="ECO:0000256" key="2">
    <source>
        <dbReference type="ARBA" id="ARBA00022679"/>
    </source>
</evidence>
<dbReference type="RefSeq" id="WP_145284128.1">
    <property type="nucleotide sequence ID" value="NZ_CP036318.1"/>
</dbReference>
<keyword evidence="5" id="KW-1185">Reference proteome</keyword>
<dbReference type="EMBL" id="CP036318">
    <property type="protein sequence ID" value="QDV56076.1"/>
    <property type="molecule type" value="Genomic_DNA"/>
</dbReference>
<dbReference type="GO" id="GO:0102335">
    <property type="term" value="F:N,N'-diacetylbacillosaminyl-diphospho-undecaprenol alpha-1,3-N-acetylgalactosaminyltransferase activity"/>
    <property type="evidence" value="ECO:0007669"/>
    <property type="project" value="UniProtKB-EC"/>
</dbReference>
<evidence type="ECO:0000256" key="1">
    <source>
        <dbReference type="ARBA" id="ARBA00022676"/>
    </source>
</evidence>
<evidence type="ECO:0000313" key="5">
    <source>
        <dbReference type="Proteomes" id="UP000316770"/>
    </source>
</evidence>
<evidence type="ECO:0000313" key="4">
    <source>
        <dbReference type="EMBL" id="QDV56076.1"/>
    </source>
</evidence>
<organism evidence="4 5">
    <name type="scientific">Rosistilla oblonga</name>
    <dbReference type="NCBI Taxonomy" id="2527990"/>
    <lineage>
        <taxon>Bacteria</taxon>
        <taxon>Pseudomonadati</taxon>
        <taxon>Planctomycetota</taxon>
        <taxon>Planctomycetia</taxon>
        <taxon>Pirellulales</taxon>
        <taxon>Pirellulaceae</taxon>
        <taxon>Rosistilla</taxon>
    </lineage>
</organism>
<dbReference type="Pfam" id="PF13692">
    <property type="entry name" value="Glyco_trans_1_4"/>
    <property type="match status" value="1"/>
</dbReference>
<keyword evidence="2 4" id="KW-0808">Transferase</keyword>
<keyword evidence="1 4" id="KW-0328">Glycosyltransferase</keyword>
<reference evidence="4 5" key="1">
    <citation type="submission" date="2019-02" db="EMBL/GenBank/DDBJ databases">
        <title>Deep-cultivation of Planctomycetes and their phenomic and genomic characterization uncovers novel biology.</title>
        <authorList>
            <person name="Wiegand S."/>
            <person name="Jogler M."/>
            <person name="Boedeker C."/>
            <person name="Pinto D."/>
            <person name="Vollmers J."/>
            <person name="Rivas-Marin E."/>
            <person name="Kohn T."/>
            <person name="Peeters S.H."/>
            <person name="Heuer A."/>
            <person name="Rast P."/>
            <person name="Oberbeckmann S."/>
            <person name="Bunk B."/>
            <person name="Jeske O."/>
            <person name="Meyerdierks A."/>
            <person name="Storesund J.E."/>
            <person name="Kallscheuer N."/>
            <person name="Luecker S."/>
            <person name="Lage O.M."/>
            <person name="Pohl T."/>
            <person name="Merkel B.J."/>
            <person name="Hornburger P."/>
            <person name="Mueller R.-W."/>
            <person name="Bruemmer F."/>
            <person name="Labrenz M."/>
            <person name="Spormann A.M."/>
            <person name="Op den Camp H."/>
            <person name="Overmann J."/>
            <person name="Amann R."/>
            <person name="Jetten M.S.M."/>
            <person name="Mascher T."/>
            <person name="Medema M.H."/>
            <person name="Devos D.P."/>
            <person name="Kaster A.-K."/>
            <person name="Ovreas L."/>
            <person name="Rohde M."/>
            <person name="Galperin M.Y."/>
            <person name="Jogler C."/>
        </authorList>
    </citation>
    <scope>NUCLEOTIDE SEQUENCE [LARGE SCALE GENOMIC DNA]</scope>
    <source>
        <strain evidence="4 5">Mal33</strain>
    </source>
</reference>
<accession>A0A518ISJ8</accession>
<dbReference type="SUPFAM" id="SSF53756">
    <property type="entry name" value="UDP-Glycosyltransferase/glycogen phosphorylase"/>
    <property type="match status" value="1"/>
</dbReference>
<dbReference type="EC" id="2.4.1.290" evidence="4"/>
<gene>
    <name evidence="4" type="primary">pglA_1</name>
    <name evidence="4" type="ORF">Mal33_20550</name>
</gene>
<sequence length="370" mass="40220">MRIDLVITELFVGGAERQLTQLAIGLARRGAAVRVIALDVLPDTSPDDALVRQLRDAGIDVRSLGCRSIWAVPQAIARLRRLFLDDRPDLVQTFLFHANVVGTWAASRVGIPICVGGVRVAQPNSARLWLERQAARRMQAIVCVSQAVEKFAAQHLATSATTLLTIPNGVDTQRFAQAKPIGWETLGLDRAAEVILYVGRLHPQKGTDWLLEAAPRILAENRRAALVLVGSGPWQPRVEEALAKLPAGRAVHLPLQADIAPLMLAARLLVLPSRYEGMPNVVMEAMAAGMPVLATDAEGVRELLGEWGEPQIVSFGDTDSLCGQLSHLLNDASLAAQVSNSNRLRASEEFSVDAMVDRYWELYSRLSGTS</sequence>
<dbReference type="AlphaFoldDB" id="A0A518ISJ8"/>